<dbReference type="AlphaFoldDB" id="A0A2H3IS92"/>
<organism evidence="1 2">
    <name type="scientific">Wolfiporia cocos (strain MD-104)</name>
    <name type="common">Brown rot fungus</name>
    <dbReference type="NCBI Taxonomy" id="742152"/>
    <lineage>
        <taxon>Eukaryota</taxon>
        <taxon>Fungi</taxon>
        <taxon>Dikarya</taxon>
        <taxon>Basidiomycota</taxon>
        <taxon>Agaricomycotina</taxon>
        <taxon>Agaricomycetes</taxon>
        <taxon>Polyporales</taxon>
        <taxon>Phaeolaceae</taxon>
        <taxon>Wolfiporia</taxon>
    </lineage>
</organism>
<gene>
    <name evidence="1" type="ORF">WOLCODRAFT_147060</name>
</gene>
<evidence type="ECO:0000313" key="1">
    <source>
        <dbReference type="EMBL" id="PCH32950.1"/>
    </source>
</evidence>
<sequence>MPPPPDIFTAMLSFILCTLDPTCLTELINALLSMGATAVQLANACLIHLITTLLLTDDMLKVLPAALIMPTWAEHSWGAAYFTNHSCKFHTNLISQLFKFMWDADSVDKEKK</sequence>
<dbReference type="Proteomes" id="UP000218811">
    <property type="component" value="Unassembled WGS sequence"/>
</dbReference>
<reference evidence="1 2" key="1">
    <citation type="journal article" date="2012" name="Science">
        <title>The Paleozoic origin of enzymatic lignin decomposition reconstructed from 31 fungal genomes.</title>
        <authorList>
            <person name="Floudas D."/>
            <person name="Binder M."/>
            <person name="Riley R."/>
            <person name="Barry K."/>
            <person name="Blanchette R.A."/>
            <person name="Henrissat B."/>
            <person name="Martinez A.T."/>
            <person name="Otillar R."/>
            <person name="Spatafora J.W."/>
            <person name="Yadav J.S."/>
            <person name="Aerts A."/>
            <person name="Benoit I."/>
            <person name="Boyd A."/>
            <person name="Carlson A."/>
            <person name="Copeland A."/>
            <person name="Coutinho P.M."/>
            <person name="de Vries R.P."/>
            <person name="Ferreira P."/>
            <person name="Findley K."/>
            <person name="Foster B."/>
            <person name="Gaskell J."/>
            <person name="Glotzer D."/>
            <person name="Gorecki P."/>
            <person name="Heitman J."/>
            <person name="Hesse C."/>
            <person name="Hori C."/>
            <person name="Igarashi K."/>
            <person name="Jurgens J.A."/>
            <person name="Kallen N."/>
            <person name="Kersten P."/>
            <person name="Kohler A."/>
            <person name="Kuees U."/>
            <person name="Kumar T.K.A."/>
            <person name="Kuo A."/>
            <person name="LaButti K."/>
            <person name="Larrondo L.F."/>
            <person name="Lindquist E."/>
            <person name="Ling A."/>
            <person name="Lombard V."/>
            <person name="Lucas S."/>
            <person name="Lundell T."/>
            <person name="Martin R."/>
            <person name="McLaughlin D.J."/>
            <person name="Morgenstern I."/>
            <person name="Morin E."/>
            <person name="Murat C."/>
            <person name="Nagy L.G."/>
            <person name="Nolan M."/>
            <person name="Ohm R.A."/>
            <person name="Patyshakuliyeva A."/>
            <person name="Rokas A."/>
            <person name="Ruiz-Duenas F.J."/>
            <person name="Sabat G."/>
            <person name="Salamov A."/>
            <person name="Samejima M."/>
            <person name="Schmutz J."/>
            <person name="Slot J.C."/>
            <person name="St John F."/>
            <person name="Stenlid J."/>
            <person name="Sun H."/>
            <person name="Sun S."/>
            <person name="Syed K."/>
            <person name="Tsang A."/>
            <person name="Wiebenga A."/>
            <person name="Young D."/>
            <person name="Pisabarro A."/>
            <person name="Eastwood D.C."/>
            <person name="Martin F."/>
            <person name="Cullen D."/>
            <person name="Grigoriev I.V."/>
            <person name="Hibbett D.S."/>
        </authorList>
    </citation>
    <scope>NUCLEOTIDE SEQUENCE [LARGE SCALE GENOMIC DNA]</scope>
    <source>
        <strain evidence="1 2">MD-104</strain>
    </source>
</reference>
<keyword evidence="2" id="KW-1185">Reference proteome</keyword>
<name>A0A2H3IS92_WOLCO</name>
<dbReference type="STRING" id="742152.A0A2H3IS92"/>
<protein>
    <submittedName>
        <fullName evidence="1">Uncharacterized protein</fullName>
    </submittedName>
</protein>
<evidence type="ECO:0000313" key="2">
    <source>
        <dbReference type="Proteomes" id="UP000218811"/>
    </source>
</evidence>
<accession>A0A2H3IS92</accession>
<proteinExistence type="predicted"/>
<dbReference type="EMBL" id="KB467831">
    <property type="protein sequence ID" value="PCH32950.1"/>
    <property type="molecule type" value="Genomic_DNA"/>
</dbReference>